<keyword evidence="2" id="KW-0472">Membrane</keyword>
<comment type="caution">
    <text evidence="3">The sequence shown here is derived from an EMBL/GenBank/DDBJ whole genome shotgun (WGS) entry which is preliminary data.</text>
</comment>
<feature type="coiled-coil region" evidence="1">
    <location>
        <begin position="111"/>
        <end position="167"/>
    </location>
</feature>
<evidence type="ECO:0000313" key="4">
    <source>
        <dbReference type="Proteomes" id="UP000050463"/>
    </source>
</evidence>
<dbReference type="PANTHER" id="PTHR30469:SF11">
    <property type="entry name" value="BLL4320 PROTEIN"/>
    <property type="match status" value="1"/>
</dbReference>
<keyword evidence="2" id="KW-0812">Transmembrane</keyword>
<dbReference type="GO" id="GO:1990281">
    <property type="term" value="C:efflux pump complex"/>
    <property type="evidence" value="ECO:0007669"/>
    <property type="project" value="TreeGrafter"/>
</dbReference>
<keyword evidence="2" id="KW-1133">Transmembrane helix</keyword>
<gene>
    <name evidence="3" type="ORF">AN168_01995</name>
</gene>
<organism evidence="3 4">
    <name type="scientific">Vibrio splendidus</name>
    <dbReference type="NCBI Taxonomy" id="29497"/>
    <lineage>
        <taxon>Bacteria</taxon>
        <taxon>Pseudomonadati</taxon>
        <taxon>Pseudomonadota</taxon>
        <taxon>Gammaproteobacteria</taxon>
        <taxon>Vibrionales</taxon>
        <taxon>Vibrionaceae</taxon>
        <taxon>Vibrio</taxon>
    </lineage>
</organism>
<evidence type="ECO:0000256" key="2">
    <source>
        <dbReference type="SAM" id="Phobius"/>
    </source>
</evidence>
<dbReference type="SUPFAM" id="SSF111369">
    <property type="entry name" value="HlyD-like secretion proteins"/>
    <property type="match status" value="1"/>
</dbReference>
<dbReference type="Gene3D" id="2.40.50.100">
    <property type="match status" value="1"/>
</dbReference>
<keyword evidence="1" id="KW-0175">Coiled coil</keyword>
<protein>
    <submittedName>
        <fullName evidence="3">Multidrug transporter</fullName>
    </submittedName>
</protein>
<feature type="transmembrane region" description="Helical" evidence="2">
    <location>
        <begin position="28"/>
        <end position="49"/>
    </location>
</feature>
<name>A0A1A6LP50_VIBSP</name>
<reference evidence="3 4" key="1">
    <citation type="submission" date="2015-08" db="EMBL/GenBank/DDBJ databases">
        <title>Draft Genome Sequence of Vibrio splendidus UCD-SED7.</title>
        <authorList>
            <person name="Lee R.D."/>
            <person name="Lang J.M."/>
            <person name="Coil D.A."/>
            <person name="Jospin G."/>
            <person name="Eisen J.A."/>
        </authorList>
    </citation>
    <scope>NUCLEOTIDE SEQUENCE [LARGE SCALE GENOMIC DNA]</scope>
    <source>
        <strain evidence="3 4">UCD-SED7</strain>
    </source>
</reference>
<feature type="transmembrane region" description="Helical" evidence="2">
    <location>
        <begin position="6"/>
        <end position="21"/>
    </location>
</feature>
<evidence type="ECO:0000313" key="3">
    <source>
        <dbReference type="EMBL" id="KPL96103.1"/>
    </source>
</evidence>
<dbReference type="EMBL" id="LIZK01000001">
    <property type="protein sequence ID" value="KPL96103.1"/>
    <property type="molecule type" value="Genomic_DNA"/>
</dbReference>
<dbReference type="GO" id="GO:0015562">
    <property type="term" value="F:efflux transmembrane transporter activity"/>
    <property type="evidence" value="ECO:0007669"/>
    <property type="project" value="TreeGrafter"/>
</dbReference>
<evidence type="ECO:0000256" key="1">
    <source>
        <dbReference type="SAM" id="Coils"/>
    </source>
</evidence>
<dbReference type="Proteomes" id="UP000050463">
    <property type="component" value="Unassembled WGS sequence"/>
</dbReference>
<dbReference type="OrthoDB" id="107989at2"/>
<dbReference type="PANTHER" id="PTHR30469">
    <property type="entry name" value="MULTIDRUG RESISTANCE PROTEIN MDTA"/>
    <property type="match status" value="1"/>
</dbReference>
<proteinExistence type="predicted"/>
<dbReference type="RefSeq" id="WP_054545818.1">
    <property type="nucleotide sequence ID" value="NZ_CAWOEE010000002.1"/>
</dbReference>
<accession>A0A1A6LP50</accession>
<dbReference type="Gene3D" id="2.40.30.170">
    <property type="match status" value="1"/>
</dbReference>
<sequence>MKEIMLPYILVVWLLFKFNVLKRTPKNYFVSVVIGLLLLVSLFVGHRFYSPIDLTNSTTVKAPHAVLSPALGQHIDKIYVDHNRDVKKGEVLYTLKDDLISASISEVDSGLIEIDRTIEAQEVKVAQAKRNLSRNQNLEQHVSLKELEETQDNVEFFMAELNVLHAKKDGLLAKKQSLMFDLDRLTVRAPFDGMITHVFIADGSRVGSLHVWDTSKKFVEMRIPDQAFANIEKGQFSEFFIDTFPGQIFRSRVHSKVKATGEAQGNLLPQEQRVSAHIQRGSPAIGRTVILEIDEETMKKIPIGATGSAWISASKPYPILGFIDIIGGATLRLASVKSYLLAI</sequence>
<dbReference type="AlphaFoldDB" id="A0A1A6LP50"/>